<proteinExistence type="predicted"/>
<dbReference type="Pfam" id="PF05225">
    <property type="entry name" value="HTH_psq"/>
    <property type="match status" value="1"/>
</dbReference>
<gene>
    <name evidence="2" type="ORF">CCHR01_19943</name>
</gene>
<name>A0AAD9E6S4_9PEZI</name>
<reference evidence="2" key="1">
    <citation type="submission" date="2023-01" db="EMBL/GenBank/DDBJ databases">
        <title>Colletotrichum chrysophilum M932 genome sequence.</title>
        <authorList>
            <person name="Baroncelli R."/>
        </authorList>
    </citation>
    <scope>NUCLEOTIDE SEQUENCE</scope>
    <source>
        <strain evidence="2">M932</strain>
    </source>
</reference>
<protein>
    <submittedName>
        <fullName evidence="2">Transposase</fullName>
    </submittedName>
</protein>
<comment type="caution">
    <text evidence="2">The sequence shown here is derived from an EMBL/GenBank/DDBJ whole genome shotgun (WGS) entry which is preliminary data.</text>
</comment>
<dbReference type="EMBL" id="JAQOWY010001288">
    <property type="protein sequence ID" value="KAK1837435.1"/>
    <property type="molecule type" value="Genomic_DNA"/>
</dbReference>
<dbReference type="Proteomes" id="UP001243330">
    <property type="component" value="Unassembled WGS sequence"/>
</dbReference>
<organism evidence="2 3">
    <name type="scientific">Colletotrichum chrysophilum</name>
    <dbReference type="NCBI Taxonomy" id="1836956"/>
    <lineage>
        <taxon>Eukaryota</taxon>
        <taxon>Fungi</taxon>
        <taxon>Dikarya</taxon>
        <taxon>Ascomycota</taxon>
        <taxon>Pezizomycotina</taxon>
        <taxon>Sordariomycetes</taxon>
        <taxon>Hypocreomycetidae</taxon>
        <taxon>Glomerellales</taxon>
        <taxon>Glomerellaceae</taxon>
        <taxon>Colletotrichum</taxon>
        <taxon>Colletotrichum gloeosporioides species complex</taxon>
    </lineage>
</organism>
<dbReference type="InterPro" id="IPR007889">
    <property type="entry name" value="HTH_Psq"/>
</dbReference>
<dbReference type="GO" id="GO:0003677">
    <property type="term" value="F:DNA binding"/>
    <property type="evidence" value="ECO:0007669"/>
    <property type="project" value="InterPro"/>
</dbReference>
<keyword evidence="3" id="KW-1185">Reference proteome</keyword>
<dbReference type="SUPFAM" id="SSF46689">
    <property type="entry name" value="Homeodomain-like"/>
    <property type="match status" value="1"/>
</dbReference>
<evidence type="ECO:0000259" key="1">
    <source>
        <dbReference type="Pfam" id="PF05225"/>
    </source>
</evidence>
<feature type="domain" description="HTH psq-type" evidence="1">
    <location>
        <begin position="7"/>
        <end position="47"/>
    </location>
</feature>
<evidence type="ECO:0000313" key="3">
    <source>
        <dbReference type="Proteomes" id="UP001243330"/>
    </source>
</evidence>
<evidence type="ECO:0000313" key="2">
    <source>
        <dbReference type="EMBL" id="KAK1837435.1"/>
    </source>
</evidence>
<sequence>MSNINRENRINLAINAIQTKPELSTRRAAKYYSLSESTISHRTNGQTAKVNTRNVNLNLTETEEEAIKHNSQPVRKR</sequence>
<dbReference type="AlphaFoldDB" id="A0AAD9E6S4"/>
<accession>A0AAD9E6S4</accession>
<dbReference type="InterPro" id="IPR009057">
    <property type="entry name" value="Homeodomain-like_sf"/>
</dbReference>